<proteinExistence type="predicted"/>
<reference evidence="4" key="1">
    <citation type="submission" date="2020-05" db="EMBL/GenBank/DDBJ databases">
        <authorList>
            <person name="Chiriac C."/>
            <person name="Salcher M."/>
            <person name="Ghai R."/>
            <person name="Kavagutti S V."/>
        </authorList>
    </citation>
    <scope>NUCLEOTIDE SEQUENCE</scope>
</reference>
<evidence type="ECO:0000313" key="4">
    <source>
        <dbReference type="EMBL" id="CAB5057513.1"/>
    </source>
</evidence>
<feature type="transmembrane region" description="Helical" evidence="1">
    <location>
        <begin position="109"/>
        <end position="136"/>
    </location>
</feature>
<feature type="transmembrane region" description="Helical" evidence="1">
    <location>
        <begin position="17"/>
        <end position="35"/>
    </location>
</feature>
<evidence type="ECO:0000256" key="1">
    <source>
        <dbReference type="SAM" id="Phobius"/>
    </source>
</evidence>
<organism evidence="4">
    <name type="scientific">freshwater metagenome</name>
    <dbReference type="NCBI Taxonomy" id="449393"/>
    <lineage>
        <taxon>unclassified sequences</taxon>
        <taxon>metagenomes</taxon>
        <taxon>ecological metagenomes</taxon>
    </lineage>
</organism>
<dbReference type="Pfam" id="PF19700">
    <property type="entry name" value="DUF6198"/>
    <property type="match status" value="1"/>
</dbReference>
<dbReference type="AlphaFoldDB" id="A0A6J7TV46"/>
<sequence length="205" mass="21664">MQGLESLEFRDRLGRRLVRCVIGLSLFSVGISMQMNANIGAPPWDVFHQGIANQTGISIGKIIVLTGFSLLLLWIPLKQKPGLGTILNALEIGLVADIALGIIPEPSNILIRILMALSGIVVVAIGSGLYIGSALGPGPRDGLMTGLAKRGIPIRKGRTAVEVIVLVTGWLLGGQVGVATFAFAFGVGPLVHFFLPRLAVRKNTI</sequence>
<dbReference type="PANTHER" id="PTHR40078">
    <property type="entry name" value="INTEGRAL MEMBRANE PROTEIN-RELATED"/>
    <property type="match status" value="1"/>
</dbReference>
<keyword evidence="1" id="KW-1133">Transmembrane helix</keyword>
<keyword evidence="1" id="KW-0472">Membrane</keyword>
<keyword evidence="1" id="KW-0812">Transmembrane</keyword>
<protein>
    <submittedName>
        <fullName evidence="4">Unannotated protein</fullName>
    </submittedName>
</protein>
<evidence type="ECO:0000313" key="2">
    <source>
        <dbReference type="EMBL" id="CAB4590574.1"/>
    </source>
</evidence>
<accession>A0A6J7TV46</accession>
<dbReference type="InterPro" id="IPR038750">
    <property type="entry name" value="YczE/YyaS-like"/>
</dbReference>
<feature type="transmembrane region" description="Helical" evidence="1">
    <location>
        <begin position="55"/>
        <end position="75"/>
    </location>
</feature>
<feature type="transmembrane region" description="Helical" evidence="1">
    <location>
        <begin position="82"/>
        <end position="103"/>
    </location>
</feature>
<dbReference type="EMBL" id="CAFBQV010000002">
    <property type="protein sequence ID" value="CAB5057513.1"/>
    <property type="molecule type" value="Genomic_DNA"/>
</dbReference>
<evidence type="ECO:0000313" key="3">
    <source>
        <dbReference type="EMBL" id="CAB4796093.1"/>
    </source>
</evidence>
<dbReference type="EMBL" id="CAFAAP010000023">
    <property type="protein sequence ID" value="CAB4796093.1"/>
    <property type="molecule type" value="Genomic_DNA"/>
</dbReference>
<name>A0A6J7TV46_9ZZZZ</name>
<gene>
    <name evidence="2" type="ORF">UFOPK1826_00032</name>
    <name evidence="3" type="ORF">UFOPK3026_00264</name>
    <name evidence="4" type="ORF">UFOPK4345_00021</name>
</gene>
<dbReference type="PANTHER" id="PTHR40078:SF1">
    <property type="entry name" value="INTEGRAL MEMBRANE PROTEIN"/>
    <property type="match status" value="1"/>
</dbReference>
<dbReference type="EMBL" id="CAEZUN010000002">
    <property type="protein sequence ID" value="CAB4590574.1"/>
    <property type="molecule type" value="Genomic_DNA"/>
</dbReference>